<proteinExistence type="predicted"/>
<name>V7BES4_PHAVU</name>
<keyword evidence="3" id="KW-1185">Reference proteome</keyword>
<evidence type="ECO:0000313" key="3">
    <source>
        <dbReference type="Proteomes" id="UP000000226"/>
    </source>
</evidence>
<accession>V7BES4</accession>
<keyword evidence="1" id="KW-0472">Membrane</keyword>
<keyword evidence="1" id="KW-1133">Transmembrane helix</keyword>
<evidence type="ECO:0000256" key="1">
    <source>
        <dbReference type="SAM" id="Phobius"/>
    </source>
</evidence>
<dbReference type="Gramene" id="ESW16349">
    <property type="protein sequence ID" value="ESW16349"/>
    <property type="gene ID" value="PHAVU_007G149200g"/>
</dbReference>
<gene>
    <name evidence="2" type="ORF">PHAVU_007G149200g</name>
</gene>
<feature type="transmembrane region" description="Helical" evidence="1">
    <location>
        <begin position="49"/>
        <end position="69"/>
    </location>
</feature>
<reference evidence="3" key="1">
    <citation type="journal article" date="2014" name="Nat. Genet.">
        <title>A reference genome for common bean and genome-wide analysis of dual domestications.</title>
        <authorList>
            <person name="Schmutz J."/>
            <person name="McClean P.E."/>
            <person name="Mamidi S."/>
            <person name="Wu G.A."/>
            <person name="Cannon S.B."/>
            <person name="Grimwood J."/>
            <person name="Jenkins J."/>
            <person name="Shu S."/>
            <person name="Song Q."/>
            <person name="Chavarro C."/>
            <person name="Torres-Torres M."/>
            <person name="Geffroy V."/>
            <person name="Moghaddam S.M."/>
            <person name="Gao D."/>
            <person name="Abernathy B."/>
            <person name="Barry K."/>
            <person name="Blair M."/>
            <person name="Brick M.A."/>
            <person name="Chovatia M."/>
            <person name="Gepts P."/>
            <person name="Goodstein D.M."/>
            <person name="Gonzales M."/>
            <person name="Hellsten U."/>
            <person name="Hyten D.L."/>
            <person name="Jia G."/>
            <person name="Kelly J.D."/>
            <person name="Kudrna D."/>
            <person name="Lee R."/>
            <person name="Richard M.M."/>
            <person name="Miklas P.N."/>
            <person name="Osorno J.M."/>
            <person name="Rodrigues J."/>
            <person name="Thareau V."/>
            <person name="Urrea C.A."/>
            <person name="Wang M."/>
            <person name="Yu Y."/>
            <person name="Zhang M."/>
            <person name="Wing R.A."/>
            <person name="Cregan P.B."/>
            <person name="Rokhsar D.S."/>
            <person name="Jackson S.A."/>
        </authorList>
    </citation>
    <scope>NUCLEOTIDE SEQUENCE [LARGE SCALE GENOMIC DNA]</scope>
    <source>
        <strain evidence="3">cv. G19833</strain>
    </source>
</reference>
<organism evidence="2 3">
    <name type="scientific">Phaseolus vulgaris</name>
    <name type="common">Kidney bean</name>
    <name type="synonym">French bean</name>
    <dbReference type="NCBI Taxonomy" id="3885"/>
    <lineage>
        <taxon>Eukaryota</taxon>
        <taxon>Viridiplantae</taxon>
        <taxon>Streptophyta</taxon>
        <taxon>Embryophyta</taxon>
        <taxon>Tracheophyta</taxon>
        <taxon>Spermatophyta</taxon>
        <taxon>Magnoliopsida</taxon>
        <taxon>eudicotyledons</taxon>
        <taxon>Gunneridae</taxon>
        <taxon>Pentapetalae</taxon>
        <taxon>rosids</taxon>
        <taxon>fabids</taxon>
        <taxon>Fabales</taxon>
        <taxon>Fabaceae</taxon>
        <taxon>Papilionoideae</taxon>
        <taxon>50 kb inversion clade</taxon>
        <taxon>NPAAA clade</taxon>
        <taxon>indigoferoid/millettioid clade</taxon>
        <taxon>Phaseoleae</taxon>
        <taxon>Phaseolus</taxon>
    </lineage>
</organism>
<dbReference type="AlphaFoldDB" id="V7BES4"/>
<dbReference type="EMBL" id="CM002294">
    <property type="protein sequence ID" value="ESW16349.1"/>
    <property type="molecule type" value="Genomic_DNA"/>
</dbReference>
<protein>
    <submittedName>
        <fullName evidence="2">Uncharacterized protein</fullName>
    </submittedName>
</protein>
<dbReference type="Proteomes" id="UP000000226">
    <property type="component" value="Chromosome 7"/>
</dbReference>
<sequence length="218" mass="24541">MVIKLQTHFWSKLGGLIVNSVNLVELASLRIRVGESKEFVRLCRSSSSWLPVFVVAHLALPMFVIVFGGRVESCDGRDPVVRCVIKCTIHTSLKLVHQFGGVTLMSFIPMTGNICMACAKTLASRRFEGSVYAYIGWLHVTLHDFKLKTWTLQVKTLSLHHKVLVLNALTYLILKIVQNVNITIALDIQLIGVENCMEKPFVHTILLRHLQLNVHSDI</sequence>
<evidence type="ECO:0000313" key="2">
    <source>
        <dbReference type="EMBL" id="ESW16349.1"/>
    </source>
</evidence>
<keyword evidence="1" id="KW-0812">Transmembrane</keyword>